<comment type="caution">
    <text evidence="2">The sequence shown here is derived from an EMBL/GenBank/DDBJ whole genome shotgun (WGS) entry which is preliminary data.</text>
</comment>
<organism evidence="2 3">
    <name type="scientific">Indibacter alkaliphilus (strain CCUG 57479 / KCTC 22604 / LW1)</name>
    <dbReference type="NCBI Taxonomy" id="1189612"/>
    <lineage>
        <taxon>Bacteria</taxon>
        <taxon>Pseudomonadati</taxon>
        <taxon>Bacteroidota</taxon>
        <taxon>Cytophagia</taxon>
        <taxon>Cytophagales</taxon>
        <taxon>Cyclobacteriaceae</taxon>
    </lineage>
</organism>
<keyword evidence="3" id="KW-1185">Reference proteome</keyword>
<dbReference type="OrthoDB" id="2540540at2"/>
<dbReference type="Pfam" id="PF14100">
    <property type="entry name" value="DUF6807"/>
    <property type="match status" value="1"/>
</dbReference>
<dbReference type="EMBL" id="ALWO02000031">
    <property type="protein sequence ID" value="EOZ97001.1"/>
    <property type="molecule type" value="Genomic_DNA"/>
</dbReference>
<keyword evidence="1" id="KW-0732">Signal</keyword>
<dbReference type="RefSeq" id="WP_009034525.1">
    <property type="nucleotide sequence ID" value="NZ_ALWO02000031.1"/>
</dbReference>
<evidence type="ECO:0000313" key="3">
    <source>
        <dbReference type="Proteomes" id="UP000006073"/>
    </source>
</evidence>
<evidence type="ECO:0000313" key="2">
    <source>
        <dbReference type="EMBL" id="EOZ97001.1"/>
    </source>
</evidence>
<sequence>MFIFGRKKLYCLSLLISLLAHGGRSQQISIKSEEKGIGIYADHQLLIFYQTVKEPVPRGVDSIFSKSGFLHPVNTLSGQTLTRIQPEDHYHHYGIWGPWTKTSIEDRNVDFWNIGDGTGRVEFDSLISCEVKEEFAEITVLQKHWDVQNNQVAMREVLTIRVWKPSSNHYLLEYTSRVTALVKIKLEDYRYGGGLGFRGRADWHSENSKISTSEGLDRAEADGSLAEWLLLQGPTRSIHEYGGLLIMSHPENWSHPEPVRVWPKDSEGGKGNVFINFSPTRNEAKTLEPGNEYTLRYGLVIFDGDLSEDESAWEFEKYRIKR</sequence>
<proteinExistence type="predicted"/>
<gene>
    <name evidence="2" type="ORF">A33Q_1919</name>
</gene>
<evidence type="ECO:0008006" key="4">
    <source>
        <dbReference type="Google" id="ProtNLM"/>
    </source>
</evidence>
<feature type="chain" id="PRO_5004496148" description="Methane oxygenase PmoA" evidence="1">
    <location>
        <begin position="23"/>
        <end position="322"/>
    </location>
</feature>
<reference evidence="2 3" key="1">
    <citation type="journal article" date="2013" name="Genome Announc.">
        <title>Draft Genome Sequence of Indibacter alkaliphilus Strain LW1T, Isolated from Lonar Lake, a Haloalkaline Lake in the Buldana District of Maharashtra, India.</title>
        <authorList>
            <person name="Singh A."/>
            <person name="Kumar Jangir P."/>
            <person name="Sharma R."/>
            <person name="Singh A."/>
            <person name="Kumar Pinnaka A."/>
            <person name="Shivaji S."/>
        </authorList>
    </citation>
    <scope>NUCLEOTIDE SEQUENCE [LARGE SCALE GENOMIC DNA]</scope>
    <source>
        <strain evidence="3">CCUG 57479 / KCTC 22604 / LW1</strain>
    </source>
</reference>
<dbReference type="InterPro" id="IPR029475">
    <property type="entry name" value="DUF6807"/>
</dbReference>
<protein>
    <recommendedName>
        <fullName evidence="4">Methane oxygenase PmoA</fullName>
    </recommendedName>
</protein>
<accession>S2DXY9</accession>
<dbReference type="Proteomes" id="UP000006073">
    <property type="component" value="Unassembled WGS sequence"/>
</dbReference>
<feature type="signal peptide" evidence="1">
    <location>
        <begin position="1"/>
        <end position="22"/>
    </location>
</feature>
<name>S2DXY9_INDAL</name>
<dbReference type="STRING" id="1189612.A33Q_1919"/>
<evidence type="ECO:0000256" key="1">
    <source>
        <dbReference type="SAM" id="SignalP"/>
    </source>
</evidence>
<dbReference type="eggNOG" id="COG3828">
    <property type="taxonomic scope" value="Bacteria"/>
</dbReference>
<dbReference type="AlphaFoldDB" id="S2DXY9"/>